<feature type="chain" id="PRO_5005793093" evidence="1">
    <location>
        <begin position="24"/>
        <end position="109"/>
    </location>
</feature>
<evidence type="ECO:0000313" key="3">
    <source>
        <dbReference type="Proteomes" id="UP000494163"/>
    </source>
</evidence>
<protein>
    <submittedName>
        <fullName evidence="2">Maker418</fullName>
    </submittedName>
</protein>
<dbReference type="EMBL" id="CP012523">
    <property type="protein sequence ID" value="ALC38355.1"/>
    <property type="molecule type" value="Genomic_DNA"/>
</dbReference>
<dbReference type="Proteomes" id="UP000494163">
    <property type="component" value="Chromosome 2L"/>
</dbReference>
<evidence type="ECO:0000313" key="2">
    <source>
        <dbReference type="EMBL" id="ALC38355.1"/>
    </source>
</evidence>
<proteinExistence type="predicted"/>
<keyword evidence="1" id="KW-0732">Signal</keyword>
<feature type="signal peptide" evidence="1">
    <location>
        <begin position="1"/>
        <end position="23"/>
    </location>
</feature>
<gene>
    <name evidence="2" type="ORF">Dbus_chr2Lg440</name>
</gene>
<evidence type="ECO:0000256" key="1">
    <source>
        <dbReference type="SAM" id="SignalP"/>
    </source>
</evidence>
<keyword evidence="3" id="KW-1185">Reference proteome</keyword>
<name>A0A0M4EE75_DROBS</name>
<reference evidence="2 3" key="1">
    <citation type="submission" date="2015-08" db="EMBL/GenBank/DDBJ databases">
        <title>Ancestral chromatin configuration constrains chromatin evolution on differentiating sex chromosomes in Drosophila.</title>
        <authorList>
            <person name="Zhou Q."/>
            <person name="Bachtrog D."/>
        </authorList>
    </citation>
    <scope>NUCLEOTIDE SEQUENCE [LARGE SCALE GENOMIC DNA]</scope>
    <source>
        <tissue evidence="2">Whole larvae</tissue>
    </source>
</reference>
<accession>A0A0M4EE75</accession>
<sequence>MNKLPLLFLVLFAVFHMLQFAAAQQTLAKDNDDDNDQKELDALQQDFQGIQKKIMGTLDQGVKSIPNWWDNGKELGNQIAKSMQYAMNQVKELFNKDDDDYEYTFVPLN</sequence>
<dbReference type="AlphaFoldDB" id="A0A0M4EE75"/>
<organism evidence="2 3">
    <name type="scientific">Drosophila busckii</name>
    <name type="common">Fruit fly</name>
    <dbReference type="NCBI Taxonomy" id="30019"/>
    <lineage>
        <taxon>Eukaryota</taxon>
        <taxon>Metazoa</taxon>
        <taxon>Ecdysozoa</taxon>
        <taxon>Arthropoda</taxon>
        <taxon>Hexapoda</taxon>
        <taxon>Insecta</taxon>
        <taxon>Pterygota</taxon>
        <taxon>Neoptera</taxon>
        <taxon>Endopterygota</taxon>
        <taxon>Diptera</taxon>
        <taxon>Brachycera</taxon>
        <taxon>Muscomorpha</taxon>
        <taxon>Ephydroidea</taxon>
        <taxon>Drosophilidae</taxon>
        <taxon>Drosophila</taxon>
    </lineage>
</organism>